<comment type="caution">
    <text evidence="2">The sequence shown here is derived from an EMBL/GenBank/DDBJ whole genome shotgun (WGS) entry which is preliminary data.</text>
</comment>
<evidence type="ECO:0008006" key="4">
    <source>
        <dbReference type="Google" id="ProtNLM"/>
    </source>
</evidence>
<proteinExistence type="predicted"/>
<dbReference type="EMBL" id="JAERRJ010000005">
    <property type="protein sequence ID" value="MBL1075622.1"/>
    <property type="molecule type" value="Genomic_DNA"/>
</dbReference>
<evidence type="ECO:0000313" key="3">
    <source>
        <dbReference type="Proteomes" id="UP000602198"/>
    </source>
</evidence>
<evidence type="ECO:0000313" key="2">
    <source>
        <dbReference type="EMBL" id="MBL1075622.1"/>
    </source>
</evidence>
<accession>A0ABS1M4P6</accession>
<organism evidence="2 3">
    <name type="scientific">Nocardia acididurans</name>
    <dbReference type="NCBI Taxonomy" id="2802282"/>
    <lineage>
        <taxon>Bacteria</taxon>
        <taxon>Bacillati</taxon>
        <taxon>Actinomycetota</taxon>
        <taxon>Actinomycetes</taxon>
        <taxon>Mycobacteriales</taxon>
        <taxon>Nocardiaceae</taxon>
        <taxon>Nocardia</taxon>
    </lineage>
</organism>
<feature type="chain" id="PRO_5046347020" description="Chaplin domain-containing protein" evidence="1">
    <location>
        <begin position="25"/>
        <end position="79"/>
    </location>
</feature>
<keyword evidence="3" id="KW-1185">Reference proteome</keyword>
<sequence>MKRILLTAVAAAALGSLAAAPASAAPSPGNPETGSAVIDVGSSALQAGSAAIVTPIVGNLIRSLCTMSTGDPICGLRDL</sequence>
<feature type="signal peptide" evidence="1">
    <location>
        <begin position="1"/>
        <end position="24"/>
    </location>
</feature>
<reference evidence="2 3" key="1">
    <citation type="submission" date="2021-01" db="EMBL/GenBank/DDBJ databases">
        <title>WGS of actinomycetes isolated from Thailand.</title>
        <authorList>
            <person name="Thawai C."/>
        </authorList>
    </citation>
    <scope>NUCLEOTIDE SEQUENCE [LARGE SCALE GENOMIC DNA]</scope>
    <source>
        <strain evidence="2 3">LPG 2</strain>
    </source>
</reference>
<protein>
    <recommendedName>
        <fullName evidence="4">Chaplin domain-containing protein</fullName>
    </recommendedName>
</protein>
<dbReference type="RefSeq" id="WP_201947855.1">
    <property type="nucleotide sequence ID" value="NZ_JAERRJ010000005.1"/>
</dbReference>
<evidence type="ECO:0000256" key="1">
    <source>
        <dbReference type="SAM" id="SignalP"/>
    </source>
</evidence>
<gene>
    <name evidence="2" type="ORF">JK358_14575</name>
</gene>
<name>A0ABS1M4P6_9NOCA</name>
<keyword evidence="1" id="KW-0732">Signal</keyword>
<dbReference type="Proteomes" id="UP000602198">
    <property type="component" value="Unassembled WGS sequence"/>
</dbReference>